<evidence type="ECO:0000256" key="2">
    <source>
        <dbReference type="ARBA" id="ARBA00047899"/>
    </source>
</evidence>
<evidence type="ECO:0000313" key="7">
    <source>
        <dbReference type="Proteomes" id="UP001363622"/>
    </source>
</evidence>
<evidence type="ECO:0000256" key="4">
    <source>
        <dbReference type="SAM" id="Coils"/>
    </source>
</evidence>
<evidence type="ECO:0000313" key="6">
    <source>
        <dbReference type="EMBL" id="KAK7515722.1"/>
    </source>
</evidence>
<dbReference type="InterPro" id="IPR050839">
    <property type="entry name" value="Rho-assoc_Ser/Thr_Kinase"/>
</dbReference>
<name>A0ABR1KJ24_9PEZI</name>
<feature type="compositionally biased region" description="Acidic residues" evidence="5">
    <location>
        <begin position="1138"/>
        <end position="1147"/>
    </location>
</feature>
<dbReference type="PANTHER" id="PTHR22988">
    <property type="entry name" value="MYOTONIC DYSTROPHY S/T KINASE-RELATED"/>
    <property type="match status" value="1"/>
</dbReference>
<feature type="compositionally biased region" description="Polar residues" evidence="5">
    <location>
        <begin position="933"/>
        <end position="942"/>
    </location>
</feature>
<organism evidence="6 7">
    <name type="scientific">Phyllosticta citriasiana</name>
    <dbReference type="NCBI Taxonomy" id="595635"/>
    <lineage>
        <taxon>Eukaryota</taxon>
        <taxon>Fungi</taxon>
        <taxon>Dikarya</taxon>
        <taxon>Ascomycota</taxon>
        <taxon>Pezizomycotina</taxon>
        <taxon>Dothideomycetes</taxon>
        <taxon>Dothideomycetes incertae sedis</taxon>
        <taxon>Botryosphaeriales</taxon>
        <taxon>Phyllostictaceae</taxon>
        <taxon>Phyllosticta</taxon>
    </lineage>
</organism>
<evidence type="ECO:0000256" key="1">
    <source>
        <dbReference type="ARBA" id="ARBA00022553"/>
    </source>
</evidence>
<keyword evidence="4" id="KW-0175">Coiled coil</keyword>
<dbReference type="Proteomes" id="UP001363622">
    <property type="component" value="Unassembled WGS sequence"/>
</dbReference>
<comment type="catalytic activity">
    <reaction evidence="3">
        <text>L-seryl-[protein] + ATP = O-phospho-L-seryl-[protein] + ADP + H(+)</text>
        <dbReference type="Rhea" id="RHEA:17989"/>
        <dbReference type="Rhea" id="RHEA-COMP:9863"/>
        <dbReference type="Rhea" id="RHEA-COMP:11604"/>
        <dbReference type="ChEBI" id="CHEBI:15378"/>
        <dbReference type="ChEBI" id="CHEBI:29999"/>
        <dbReference type="ChEBI" id="CHEBI:30616"/>
        <dbReference type="ChEBI" id="CHEBI:83421"/>
        <dbReference type="ChEBI" id="CHEBI:456216"/>
        <dbReference type="EC" id="2.7.11.1"/>
    </reaction>
</comment>
<feature type="coiled-coil region" evidence="4">
    <location>
        <begin position="595"/>
        <end position="696"/>
    </location>
</feature>
<evidence type="ECO:0000256" key="5">
    <source>
        <dbReference type="SAM" id="MobiDB-lite"/>
    </source>
</evidence>
<dbReference type="EMBL" id="JBBPHU010000007">
    <property type="protein sequence ID" value="KAK7515722.1"/>
    <property type="molecule type" value="Genomic_DNA"/>
</dbReference>
<keyword evidence="7" id="KW-1185">Reference proteome</keyword>
<feature type="region of interest" description="Disordered" evidence="5">
    <location>
        <begin position="1117"/>
        <end position="1147"/>
    </location>
</feature>
<accession>A0ABR1KJ24</accession>
<dbReference type="PANTHER" id="PTHR22988:SF71">
    <property type="entry name" value="CITRON RHO-INTERACTING KINASE"/>
    <property type="match status" value="1"/>
</dbReference>
<feature type="coiled-coil region" evidence="4">
    <location>
        <begin position="729"/>
        <end position="915"/>
    </location>
</feature>
<proteinExistence type="predicted"/>
<feature type="compositionally biased region" description="Low complexity" evidence="5">
    <location>
        <begin position="1006"/>
        <end position="1015"/>
    </location>
</feature>
<keyword evidence="1" id="KW-0597">Phosphoprotein</keyword>
<comment type="catalytic activity">
    <reaction evidence="2">
        <text>L-threonyl-[protein] + ATP = O-phospho-L-threonyl-[protein] + ADP + H(+)</text>
        <dbReference type="Rhea" id="RHEA:46608"/>
        <dbReference type="Rhea" id="RHEA-COMP:11060"/>
        <dbReference type="Rhea" id="RHEA-COMP:11605"/>
        <dbReference type="ChEBI" id="CHEBI:15378"/>
        <dbReference type="ChEBI" id="CHEBI:30013"/>
        <dbReference type="ChEBI" id="CHEBI:30616"/>
        <dbReference type="ChEBI" id="CHEBI:61977"/>
        <dbReference type="ChEBI" id="CHEBI:456216"/>
        <dbReference type="EC" id="2.7.11.1"/>
    </reaction>
</comment>
<protein>
    <submittedName>
        <fullName evidence="6">Uncharacterized protein</fullName>
    </submittedName>
</protein>
<reference evidence="6 7" key="1">
    <citation type="submission" date="2024-04" db="EMBL/GenBank/DDBJ databases">
        <title>Phyllosticta paracitricarpa is synonymous to the EU quarantine fungus P. citricarpa based on phylogenomic analyses.</title>
        <authorList>
            <consortium name="Lawrence Berkeley National Laboratory"/>
            <person name="Van Ingen-Buijs V.A."/>
            <person name="Van Westerhoven A.C."/>
            <person name="Haridas S."/>
            <person name="Skiadas P."/>
            <person name="Martin F."/>
            <person name="Groenewald J.Z."/>
            <person name="Crous P.W."/>
            <person name="Seidl M.F."/>
        </authorList>
    </citation>
    <scope>NUCLEOTIDE SEQUENCE [LARGE SCALE GENOMIC DNA]</scope>
    <source>
        <strain evidence="6 7">CBS 123371</strain>
    </source>
</reference>
<feature type="compositionally biased region" description="Low complexity" evidence="5">
    <location>
        <begin position="220"/>
        <end position="236"/>
    </location>
</feature>
<feature type="region of interest" description="Disordered" evidence="5">
    <location>
        <begin position="919"/>
        <end position="1087"/>
    </location>
</feature>
<feature type="region of interest" description="Disordered" evidence="5">
    <location>
        <begin position="213"/>
        <end position="236"/>
    </location>
</feature>
<gene>
    <name evidence="6" type="ORF">IWZ03DRAFT_424427</name>
</gene>
<sequence>MGSLDALTAEVERVVSSPYAVSLKKLHDILLECDSATIRTWALSSRCVVYPLAKCAREALQLWPYTLQIIQKLALAPPFRDEFLKQDPSILDSLLREATSSGNAKMSETCIALLSEPLPAFIPLPSSAQDFFIQTFEKSVRFTNEENVSNVYTLLDGSCRELLSLLPEEFLDHFEERSYRFLKEKGTTGKELESYRMQILYLGILATLLEPRSRRKSQHSDPSSQASRSSSPSLSFRSGSMEEIVRVFKGSAAHSTVNWITTMVLRICASGTRDFDDSALRSLKIAIEVLMVIPSEVRQSYVEHKESSKFVGKLIEKAMKLTANPVVQVQGLAMVGLLHEQKPIPKHVTRAYSKAVIAAGPGMSNLRLLLVALGASWPYYSPYFEEDFIKDLLRQCITGALDLSTSGVELGKLRILIDLLNSALLECAPVRKGILLAVAADDFRPCLQKFLANPAPQSNATTKSDKSCLTFALEQGRLLSLGICSTILRAALFSQSDEIGMEAQIATQLMQKQIEFAAPLSACKHDMMTERSGGKISLFQQACTPRTQPESHDWRGRLATDLQSQDRLRMELIERRLGEVCRDLETRCETVEEPLRVEKQRNQDLQAEIHRLHEQNLDLVTQASELEEREIDRELCMQGLEDEKSQVEVELKTACERNDTLEERLHELQGSMEKAIQRAEETLDSVRRDFDRKEADLRALLITTETAAEEKDSEIQLLRSHAETVEADLQDKTQTITDEKMAKAELEKKLELTLRQLDEERALKDKSEAEKSELNQSLQGLRSEGEALAEALRQARASIDRLEAEHKTKIATMIEEMEALRQAGESELQKTLDEAKITQGSLQAQMQTAKDEISKLVQKQEVDYQELQSRDEKIVELQEEIRTFKGTLLETKADLADAENELEQAQVMKERLMNAMGFGQEPNARQSTRRSLVRASTVNVPTTPGRKSRRRTFKDTDFGSEADEYGDIPGSQLSDSPQSPGMAMDDGDERHCSGPTPKRAKPRRGQQNQQTVPQQPFKVPTLKPSVTAPAKVAGNVGARRRSSRISSGRLPAEMDSMTQRKPLKDVSLAKGNLSPERRPADGGRAGKSVVFEKVEGEEKKFGTEDITVGSFDASELLDATPFTPSGKVTTQREKMEEDVGDETTAEL</sequence>
<evidence type="ECO:0000256" key="3">
    <source>
        <dbReference type="ARBA" id="ARBA00048679"/>
    </source>
</evidence>
<comment type="caution">
    <text evidence="6">The sequence shown here is derived from an EMBL/GenBank/DDBJ whole genome shotgun (WGS) entry which is preliminary data.</text>
</comment>